<evidence type="ECO:0000259" key="3">
    <source>
        <dbReference type="Pfam" id="PF01551"/>
    </source>
</evidence>
<reference evidence="5" key="1">
    <citation type="submission" date="2016-10" db="EMBL/GenBank/DDBJ databases">
        <authorList>
            <person name="Varghese N."/>
        </authorList>
    </citation>
    <scope>NUCLEOTIDE SEQUENCE [LARGE SCALE GENOMIC DNA]</scope>
    <source>
        <strain evidence="5">DSM 17980</strain>
    </source>
</reference>
<dbReference type="InterPro" id="IPR011055">
    <property type="entry name" value="Dup_hybrid_motif"/>
</dbReference>
<evidence type="ECO:0000313" key="5">
    <source>
        <dbReference type="Proteomes" id="UP000183508"/>
    </source>
</evidence>
<keyword evidence="5" id="KW-1185">Reference proteome</keyword>
<feature type="transmembrane region" description="Helical" evidence="2">
    <location>
        <begin position="40"/>
        <end position="59"/>
    </location>
</feature>
<dbReference type="GO" id="GO:0004222">
    <property type="term" value="F:metalloendopeptidase activity"/>
    <property type="evidence" value="ECO:0007669"/>
    <property type="project" value="TreeGrafter"/>
</dbReference>
<accession>A0A1I7HY91</accession>
<dbReference type="Pfam" id="PF01551">
    <property type="entry name" value="Peptidase_M23"/>
    <property type="match status" value="1"/>
</dbReference>
<dbReference type="AlphaFoldDB" id="A0A1I7HY91"/>
<dbReference type="SUPFAM" id="SSF51261">
    <property type="entry name" value="Duplicated hybrid motif"/>
    <property type="match status" value="1"/>
</dbReference>
<dbReference type="PANTHER" id="PTHR21666:SF270">
    <property type="entry name" value="MUREIN HYDROLASE ACTIVATOR ENVC"/>
    <property type="match status" value="1"/>
</dbReference>
<dbReference type="InterPro" id="IPR016047">
    <property type="entry name" value="M23ase_b-sheet_dom"/>
</dbReference>
<name>A0A1I7HY91_9BACL</name>
<feature type="compositionally biased region" description="Polar residues" evidence="1">
    <location>
        <begin position="7"/>
        <end position="22"/>
    </location>
</feature>
<evidence type="ECO:0000256" key="2">
    <source>
        <dbReference type="SAM" id="Phobius"/>
    </source>
</evidence>
<dbReference type="PANTHER" id="PTHR21666">
    <property type="entry name" value="PEPTIDASE-RELATED"/>
    <property type="match status" value="1"/>
</dbReference>
<dbReference type="CDD" id="cd12797">
    <property type="entry name" value="M23_peptidase"/>
    <property type="match status" value="1"/>
</dbReference>
<dbReference type="InterPro" id="IPR050570">
    <property type="entry name" value="Cell_wall_metabolism_enzyme"/>
</dbReference>
<keyword evidence="2" id="KW-0812">Transmembrane</keyword>
<dbReference type="eggNOG" id="COG0739">
    <property type="taxonomic scope" value="Bacteria"/>
</dbReference>
<feature type="domain" description="M23ase beta-sheet core" evidence="3">
    <location>
        <begin position="129"/>
        <end position="233"/>
    </location>
</feature>
<evidence type="ECO:0000313" key="4">
    <source>
        <dbReference type="EMBL" id="SFU65650.1"/>
    </source>
</evidence>
<proteinExistence type="predicted"/>
<dbReference type="STRING" id="392015.SAMN05421543_105170"/>
<gene>
    <name evidence="4" type="ORF">SAMN05421543_105170</name>
</gene>
<protein>
    <submittedName>
        <fullName evidence="4">Stage II sporulation protein Q</fullName>
    </submittedName>
</protein>
<sequence length="240" mass="25275">MDENKHPNQNLSKENPKGSQAPETPGSAPIASRRVFSKRWVYPAIYLGAAALIIGLMYVKSQTGTSPVTSTDVNEGQGQTTTTTTQALTWQWPADPAAATKVTLGFYPAKGTADQQAAALVSYDNGYYPHQGVDIKAGSGQPFTVLAAADGKVTAVNADPNNQANQLKGLTVVVTSPGGYEEHYESLSAVKVKVGDTVRAGQAIGTSGTCLFEQSQGNHLFFAVYKDGQLIDPATVLPKS</sequence>
<keyword evidence="2" id="KW-1133">Transmembrane helix</keyword>
<dbReference type="RefSeq" id="WP_074950731.1">
    <property type="nucleotide sequence ID" value="NZ_FPBV01000005.1"/>
</dbReference>
<organism evidence="4 5">
    <name type="scientific">Alicyclobacillus macrosporangiidus</name>
    <dbReference type="NCBI Taxonomy" id="392015"/>
    <lineage>
        <taxon>Bacteria</taxon>
        <taxon>Bacillati</taxon>
        <taxon>Bacillota</taxon>
        <taxon>Bacilli</taxon>
        <taxon>Bacillales</taxon>
        <taxon>Alicyclobacillaceae</taxon>
        <taxon>Alicyclobacillus</taxon>
    </lineage>
</organism>
<dbReference type="OrthoDB" id="2050153at2"/>
<dbReference type="Gene3D" id="2.70.70.10">
    <property type="entry name" value="Glucose Permease (Domain IIA)"/>
    <property type="match status" value="1"/>
</dbReference>
<feature type="region of interest" description="Disordered" evidence="1">
    <location>
        <begin position="1"/>
        <end position="30"/>
    </location>
</feature>
<keyword evidence="2" id="KW-0472">Membrane</keyword>
<dbReference type="EMBL" id="FPBV01000005">
    <property type="protein sequence ID" value="SFU65650.1"/>
    <property type="molecule type" value="Genomic_DNA"/>
</dbReference>
<evidence type="ECO:0000256" key="1">
    <source>
        <dbReference type="SAM" id="MobiDB-lite"/>
    </source>
</evidence>
<dbReference type="Proteomes" id="UP000183508">
    <property type="component" value="Unassembled WGS sequence"/>
</dbReference>